<feature type="compositionally biased region" description="Low complexity" evidence="9">
    <location>
        <begin position="97"/>
        <end position="107"/>
    </location>
</feature>
<dbReference type="InterPro" id="IPR011009">
    <property type="entry name" value="Kinase-like_dom_sf"/>
</dbReference>
<dbReference type="SUPFAM" id="SSF56112">
    <property type="entry name" value="Protein kinase-like (PK-like)"/>
    <property type="match status" value="1"/>
</dbReference>
<comment type="caution">
    <text evidence="11">The sequence shown here is derived from an EMBL/GenBank/DDBJ whole genome shotgun (WGS) entry which is preliminary data.</text>
</comment>
<feature type="domain" description="Protein kinase" evidence="10">
    <location>
        <begin position="13"/>
        <end position="337"/>
    </location>
</feature>
<keyword evidence="12" id="KW-1185">Reference proteome</keyword>
<dbReference type="GO" id="GO:0004674">
    <property type="term" value="F:protein serine/threonine kinase activity"/>
    <property type="evidence" value="ECO:0007669"/>
    <property type="project" value="UniProtKB-KW"/>
</dbReference>
<dbReference type="EMBL" id="JAKCXM010000023">
    <property type="protein sequence ID" value="KAJ0407248.1"/>
    <property type="molecule type" value="Genomic_DNA"/>
</dbReference>
<dbReference type="AlphaFoldDB" id="A0AAD5M966"/>
<feature type="region of interest" description="Disordered" evidence="9">
    <location>
        <begin position="75"/>
        <end position="112"/>
    </location>
</feature>
<dbReference type="PANTHER" id="PTHR45998">
    <property type="entry name" value="SERINE/THREONINE-PROTEIN KINASE 16"/>
    <property type="match status" value="1"/>
</dbReference>
<evidence type="ECO:0000256" key="6">
    <source>
        <dbReference type="ARBA" id="ARBA00022840"/>
    </source>
</evidence>
<evidence type="ECO:0000256" key="5">
    <source>
        <dbReference type="ARBA" id="ARBA00022777"/>
    </source>
</evidence>
<comment type="catalytic activity">
    <reaction evidence="8">
        <text>L-seryl-[protein] + ATP = O-phospho-L-seryl-[protein] + ADP + H(+)</text>
        <dbReference type="Rhea" id="RHEA:17989"/>
        <dbReference type="Rhea" id="RHEA-COMP:9863"/>
        <dbReference type="Rhea" id="RHEA-COMP:11604"/>
        <dbReference type="ChEBI" id="CHEBI:15378"/>
        <dbReference type="ChEBI" id="CHEBI:29999"/>
        <dbReference type="ChEBI" id="CHEBI:30616"/>
        <dbReference type="ChEBI" id="CHEBI:83421"/>
        <dbReference type="ChEBI" id="CHEBI:456216"/>
        <dbReference type="EC" id="2.7.11.1"/>
    </reaction>
</comment>
<evidence type="ECO:0000259" key="10">
    <source>
        <dbReference type="PROSITE" id="PS50011"/>
    </source>
</evidence>
<dbReference type="SMART" id="SM00220">
    <property type="entry name" value="S_TKc"/>
    <property type="match status" value="1"/>
</dbReference>
<dbReference type="PROSITE" id="PS00108">
    <property type="entry name" value="PROTEIN_KINASE_ST"/>
    <property type="match status" value="1"/>
</dbReference>
<dbReference type="InterPro" id="IPR008271">
    <property type="entry name" value="Ser/Thr_kinase_AS"/>
</dbReference>
<keyword evidence="4" id="KW-0547">Nucleotide-binding</keyword>
<feature type="compositionally biased region" description="Basic and acidic residues" evidence="9">
    <location>
        <begin position="75"/>
        <end position="85"/>
    </location>
</feature>
<protein>
    <recommendedName>
        <fullName evidence="1">non-specific serine/threonine protein kinase</fullName>
        <ecNumber evidence="1">2.7.11.1</ecNumber>
    </recommendedName>
</protein>
<dbReference type="Gene3D" id="1.10.510.10">
    <property type="entry name" value="Transferase(Phosphotransferase) domain 1"/>
    <property type="match status" value="1"/>
</dbReference>
<evidence type="ECO:0000256" key="8">
    <source>
        <dbReference type="ARBA" id="ARBA00048679"/>
    </source>
</evidence>
<dbReference type="GO" id="GO:0005737">
    <property type="term" value="C:cytoplasm"/>
    <property type="evidence" value="ECO:0007669"/>
    <property type="project" value="TreeGrafter"/>
</dbReference>
<feature type="compositionally biased region" description="Basic residues" evidence="9">
    <location>
        <begin position="403"/>
        <end position="413"/>
    </location>
</feature>
<dbReference type="Pfam" id="PF00069">
    <property type="entry name" value="Pkinase"/>
    <property type="match status" value="1"/>
</dbReference>
<dbReference type="GO" id="GO:0005524">
    <property type="term" value="F:ATP binding"/>
    <property type="evidence" value="ECO:0007669"/>
    <property type="project" value="UniProtKB-KW"/>
</dbReference>
<evidence type="ECO:0000256" key="1">
    <source>
        <dbReference type="ARBA" id="ARBA00012513"/>
    </source>
</evidence>
<gene>
    <name evidence="11" type="ORF">P43SY_008023</name>
</gene>
<evidence type="ECO:0000256" key="9">
    <source>
        <dbReference type="SAM" id="MobiDB-lite"/>
    </source>
</evidence>
<dbReference type="InterPro" id="IPR052239">
    <property type="entry name" value="Ser/Thr-specific_kinases"/>
</dbReference>
<dbReference type="PANTHER" id="PTHR45998:SF2">
    <property type="entry name" value="SERINE_THREONINE-PROTEIN KINASE 16"/>
    <property type="match status" value="1"/>
</dbReference>
<keyword evidence="2" id="KW-0723">Serine/threonine-protein kinase</keyword>
<organism evidence="11 12">
    <name type="scientific">Pythium insidiosum</name>
    <name type="common">Pythiosis disease agent</name>
    <dbReference type="NCBI Taxonomy" id="114742"/>
    <lineage>
        <taxon>Eukaryota</taxon>
        <taxon>Sar</taxon>
        <taxon>Stramenopiles</taxon>
        <taxon>Oomycota</taxon>
        <taxon>Peronosporomycetes</taxon>
        <taxon>Pythiales</taxon>
        <taxon>Pythiaceae</taxon>
        <taxon>Pythium</taxon>
    </lineage>
</organism>
<accession>A0AAD5M966</accession>
<name>A0AAD5M966_PYTIN</name>
<feature type="region of interest" description="Disordered" evidence="9">
    <location>
        <begin position="403"/>
        <end position="449"/>
    </location>
</feature>
<comment type="catalytic activity">
    <reaction evidence="7">
        <text>L-threonyl-[protein] + ATP = O-phospho-L-threonyl-[protein] + ADP + H(+)</text>
        <dbReference type="Rhea" id="RHEA:46608"/>
        <dbReference type="Rhea" id="RHEA-COMP:11060"/>
        <dbReference type="Rhea" id="RHEA-COMP:11605"/>
        <dbReference type="ChEBI" id="CHEBI:15378"/>
        <dbReference type="ChEBI" id="CHEBI:30013"/>
        <dbReference type="ChEBI" id="CHEBI:30616"/>
        <dbReference type="ChEBI" id="CHEBI:61977"/>
        <dbReference type="ChEBI" id="CHEBI:456216"/>
        <dbReference type="EC" id="2.7.11.1"/>
    </reaction>
</comment>
<evidence type="ECO:0000313" key="12">
    <source>
        <dbReference type="Proteomes" id="UP001209570"/>
    </source>
</evidence>
<dbReference type="PROSITE" id="PS50011">
    <property type="entry name" value="PROTEIN_KINASE_DOM"/>
    <property type="match status" value="1"/>
</dbReference>
<evidence type="ECO:0000313" key="11">
    <source>
        <dbReference type="EMBL" id="KAJ0407248.1"/>
    </source>
</evidence>
<keyword evidence="5" id="KW-0418">Kinase</keyword>
<keyword evidence="6" id="KW-0067">ATP-binding</keyword>
<reference evidence="11" key="1">
    <citation type="submission" date="2021-12" db="EMBL/GenBank/DDBJ databases">
        <title>Prjna785345.</title>
        <authorList>
            <person name="Rujirawat T."/>
            <person name="Krajaejun T."/>
        </authorList>
    </citation>
    <scope>NUCLEOTIDE SEQUENCE</scope>
    <source>
        <strain evidence="11">Pi057C3</strain>
    </source>
</reference>
<sequence length="469" mass="51982">MGNAVVRINGRAYESQRVLADGGFATVYEVRRDGQRLALKWIRGVADSEQLERLLLEIQVQRKLQHPNAMRLLDAEVRRRDEDRPGPLMRKKERSDAAPLSSSSASSLQWHTPYSENGGGGVAMKEVLMLFPLYPRGSLQMYLEECVAQQRAAFSEPECLRIFELVVEAVLELQARGYAHRDIKPGNILLTSTEPVEPVLVDFGSISPIPTVIRSARDAMRLYEEAAQFSSAPYRAPELWEAYSIHSMRRQLDGRTDVWSLGCLLFTMAFGPYSPFESPTEGVRQLAIFSGSVVFPPRNTRFGVSFSAAFVSLIKWMLTTDPSERPGVQDVLEHVVALRRGEALTPPSSMQYIPSSVTRKLSFQSQSSDNTWADFSIFGTSQPNSAQSTTSTLASIPVATLREHRRAASRRRSSSTSQATTLGPRAVARAPSSSVIPRSAPFTADPQRRRLSLKGKQLLSEALAAPFGH</sequence>
<evidence type="ECO:0000256" key="4">
    <source>
        <dbReference type="ARBA" id="ARBA00022741"/>
    </source>
</evidence>
<dbReference type="InterPro" id="IPR000719">
    <property type="entry name" value="Prot_kinase_dom"/>
</dbReference>
<dbReference type="Proteomes" id="UP001209570">
    <property type="component" value="Unassembled WGS sequence"/>
</dbReference>
<proteinExistence type="predicted"/>
<evidence type="ECO:0000256" key="7">
    <source>
        <dbReference type="ARBA" id="ARBA00047899"/>
    </source>
</evidence>
<keyword evidence="3" id="KW-0808">Transferase</keyword>
<evidence type="ECO:0000256" key="2">
    <source>
        <dbReference type="ARBA" id="ARBA00022527"/>
    </source>
</evidence>
<dbReference type="Gene3D" id="3.30.200.20">
    <property type="entry name" value="Phosphorylase Kinase, domain 1"/>
    <property type="match status" value="1"/>
</dbReference>
<evidence type="ECO:0000256" key="3">
    <source>
        <dbReference type="ARBA" id="ARBA00022679"/>
    </source>
</evidence>
<dbReference type="EC" id="2.7.11.1" evidence="1"/>